<evidence type="ECO:0000259" key="1">
    <source>
        <dbReference type="Pfam" id="PF04773"/>
    </source>
</evidence>
<reference evidence="3 4" key="1">
    <citation type="submission" date="2016-10" db="EMBL/GenBank/DDBJ databases">
        <authorList>
            <person name="de Groot N.N."/>
        </authorList>
    </citation>
    <scope>NUCLEOTIDE SEQUENCE [LARGE SCALE GENOMIC DNA]</scope>
    <source>
        <strain evidence="3 4">CGMCC 1.9113</strain>
    </source>
</reference>
<proteinExistence type="predicted"/>
<dbReference type="Pfam" id="PF16220">
    <property type="entry name" value="DUF4880"/>
    <property type="match status" value="1"/>
</dbReference>
<dbReference type="OrthoDB" id="9798846at2"/>
<dbReference type="InterPro" id="IPR006860">
    <property type="entry name" value="FecR"/>
</dbReference>
<feature type="domain" description="FecR N-terminal" evidence="2">
    <location>
        <begin position="8"/>
        <end position="47"/>
    </location>
</feature>
<feature type="domain" description="FecR protein" evidence="1">
    <location>
        <begin position="98"/>
        <end position="191"/>
    </location>
</feature>
<gene>
    <name evidence="3" type="ORF">SAMN04488241_103225</name>
</gene>
<organism evidence="3 4">
    <name type="scientific">Sphingomonas rubra</name>
    <dbReference type="NCBI Taxonomy" id="634430"/>
    <lineage>
        <taxon>Bacteria</taxon>
        <taxon>Pseudomonadati</taxon>
        <taxon>Pseudomonadota</taxon>
        <taxon>Alphaproteobacteria</taxon>
        <taxon>Sphingomonadales</taxon>
        <taxon>Sphingomonadaceae</taxon>
        <taxon>Sphingomonas</taxon>
    </lineage>
</organism>
<dbReference type="GO" id="GO:0016989">
    <property type="term" value="F:sigma factor antagonist activity"/>
    <property type="evidence" value="ECO:0007669"/>
    <property type="project" value="TreeGrafter"/>
</dbReference>
<dbReference type="Gene3D" id="2.60.120.1440">
    <property type="match status" value="1"/>
</dbReference>
<dbReference type="STRING" id="634430.SAMN04488241_103225"/>
<evidence type="ECO:0000313" key="4">
    <source>
        <dbReference type="Proteomes" id="UP000199586"/>
    </source>
</evidence>
<dbReference type="InterPro" id="IPR032623">
    <property type="entry name" value="FecR_N"/>
</dbReference>
<dbReference type="EMBL" id="FOXP01000003">
    <property type="protein sequence ID" value="SFP57283.1"/>
    <property type="molecule type" value="Genomic_DNA"/>
</dbReference>
<dbReference type="PANTHER" id="PTHR30273:SF2">
    <property type="entry name" value="PROTEIN FECR"/>
    <property type="match status" value="1"/>
</dbReference>
<dbReference type="RefSeq" id="WP_093332314.1">
    <property type="nucleotide sequence ID" value="NZ_FOXP01000003.1"/>
</dbReference>
<dbReference type="InterPro" id="IPR012373">
    <property type="entry name" value="Ferrdict_sens_TM"/>
</dbReference>
<evidence type="ECO:0000259" key="2">
    <source>
        <dbReference type="Pfam" id="PF16220"/>
    </source>
</evidence>
<accession>A0A1I5RFH7</accession>
<name>A0A1I5RFH7_9SPHN</name>
<dbReference type="Proteomes" id="UP000199586">
    <property type="component" value="Unassembled WGS sequence"/>
</dbReference>
<dbReference type="PANTHER" id="PTHR30273">
    <property type="entry name" value="PERIPLASMIC SIGNAL SENSOR AND SIGMA FACTOR ACTIVATOR FECR-RELATED"/>
    <property type="match status" value="1"/>
</dbReference>
<sequence length="307" mass="33429">MSAVDASAAEWAVRLDRAPLDDEARAELDAWLADDPRHRGALLRAQAAWATLVPDPLPAEEPRAPDRRRWLAGAMRGAALTAVAAVGAFLWWQPGEDDVVATLRGEQRRARLADGSTMLLNTDSRSRVAYTAERRQVTLDRGEAWFEVAKDRARPFVVEVGAVRVEAVGTAFAVRRIAGRAEVAVTEGRVRIWSLADPARFLFLDAGRRASVAEEAGAGAAVVRDGGVADALAWRRGEIVLDGMTLGDAAAEFNRYNDRQLAVEAALAERRIVGWFRTRDVEGFARSAAAMTGARIEQHAEAIRIVQ</sequence>
<protein>
    <submittedName>
        <fullName evidence="3">FecR family protein</fullName>
    </submittedName>
</protein>
<dbReference type="PIRSF" id="PIRSF018266">
    <property type="entry name" value="FecR"/>
    <property type="match status" value="1"/>
</dbReference>
<dbReference type="Pfam" id="PF04773">
    <property type="entry name" value="FecR"/>
    <property type="match status" value="1"/>
</dbReference>
<evidence type="ECO:0000313" key="3">
    <source>
        <dbReference type="EMBL" id="SFP57283.1"/>
    </source>
</evidence>
<dbReference type="AlphaFoldDB" id="A0A1I5RFH7"/>
<keyword evidence="4" id="KW-1185">Reference proteome</keyword>